<evidence type="ECO:0000256" key="1">
    <source>
        <dbReference type="ARBA" id="ARBA00023015"/>
    </source>
</evidence>
<feature type="domain" description="HTH hxlR-type" evidence="4">
    <location>
        <begin position="24"/>
        <end position="122"/>
    </location>
</feature>
<protein>
    <submittedName>
        <fullName evidence="5">Transcriptional regulator</fullName>
    </submittedName>
</protein>
<keyword evidence="2" id="KW-0238">DNA-binding</keyword>
<evidence type="ECO:0000313" key="5">
    <source>
        <dbReference type="EMBL" id="RYU09718.1"/>
    </source>
</evidence>
<dbReference type="InterPro" id="IPR002577">
    <property type="entry name" value="HTH_HxlR"/>
</dbReference>
<dbReference type="PROSITE" id="PS51118">
    <property type="entry name" value="HTH_HXLR"/>
    <property type="match status" value="1"/>
</dbReference>
<proteinExistence type="predicted"/>
<dbReference type="OrthoDB" id="370168at2"/>
<comment type="caution">
    <text evidence="5">The sequence shown here is derived from an EMBL/GenBank/DDBJ whole genome shotgun (WGS) entry which is preliminary data.</text>
</comment>
<dbReference type="RefSeq" id="WP_129989483.1">
    <property type="nucleotide sequence ID" value="NZ_SDPU01000035.1"/>
</dbReference>
<dbReference type="GO" id="GO:0003677">
    <property type="term" value="F:DNA binding"/>
    <property type="evidence" value="ECO:0007669"/>
    <property type="project" value="UniProtKB-KW"/>
</dbReference>
<keyword evidence="1" id="KW-0805">Transcription regulation</keyword>
<dbReference type="Gene3D" id="1.10.10.10">
    <property type="entry name" value="Winged helix-like DNA-binding domain superfamily/Winged helix DNA-binding domain"/>
    <property type="match status" value="1"/>
</dbReference>
<dbReference type="InterPro" id="IPR036388">
    <property type="entry name" value="WH-like_DNA-bd_sf"/>
</dbReference>
<dbReference type="Proteomes" id="UP000291189">
    <property type="component" value="Unassembled WGS sequence"/>
</dbReference>
<dbReference type="Pfam" id="PF01638">
    <property type="entry name" value="HxlR"/>
    <property type="match status" value="1"/>
</dbReference>
<evidence type="ECO:0000313" key="6">
    <source>
        <dbReference type="Proteomes" id="UP000291189"/>
    </source>
</evidence>
<dbReference type="AlphaFoldDB" id="A0A4Q5IWZ8"/>
<evidence type="ECO:0000259" key="4">
    <source>
        <dbReference type="PROSITE" id="PS51118"/>
    </source>
</evidence>
<dbReference type="PANTHER" id="PTHR33204">
    <property type="entry name" value="TRANSCRIPTIONAL REGULATOR, MARR FAMILY"/>
    <property type="match status" value="1"/>
</dbReference>
<evidence type="ECO:0000256" key="3">
    <source>
        <dbReference type="ARBA" id="ARBA00023163"/>
    </source>
</evidence>
<keyword evidence="6" id="KW-1185">Reference proteome</keyword>
<name>A0A4Q5IWZ8_9ACTN</name>
<keyword evidence="3" id="KW-0804">Transcription</keyword>
<reference evidence="5 6" key="1">
    <citation type="submission" date="2019-01" db="EMBL/GenBank/DDBJ databases">
        <title>Nocardioides guangzhouensis sp. nov., an actinobacterium isolated from soil.</title>
        <authorList>
            <person name="Fu Y."/>
            <person name="Cai Y."/>
            <person name="Lin Z."/>
            <person name="Chen P."/>
        </authorList>
    </citation>
    <scope>NUCLEOTIDE SEQUENCE [LARGE SCALE GENOMIC DNA]</scope>
    <source>
        <strain evidence="5 6">NBRC 105384</strain>
    </source>
</reference>
<organism evidence="5 6">
    <name type="scientific">Nocardioides iriomotensis</name>
    <dbReference type="NCBI Taxonomy" id="715784"/>
    <lineage>
        <taxon>Bacteria</taxon>
        <taxon>Bacillati</taxon>
        <taxon>Actinomycetota</taxon>
        <taxon>Actinomycetes</taxon>
        <taxon>Propionibacteriales</taxon>
        <taxon>Nocardioidaceae</taxon>
        <taxon>Nocardioides</taxon>
    </lineage>
</organism>
<dbReference type="InterPro" id="IPR036390">
    <property type="entry name" value="WH_DNA-bd_sf"/>
</dbReference>
<dbReference type="PANTHER" id="PTHR33204:SF37">
    <property type="entry name" value="HTH-TYPE TRANSCRIPTIONAL REGULATOR YODB"/>
    <property type="match status" value="1"/>
</dbReference>
<gene>
    <name evidence="5" type="ORF">ETU37_22125</name>
</gene>
<evidence type="ECO:0000256" key="2">
    <source>
        <dbReference type="ARBA" id="ARBA00023125"/>
    </source>
</evidence>
<dbReference type="SUPFAM" id="SSF46785">
    <property type="entry name" value="Winged helix' DNA-binding domain"/>
    <property type="match status" value="1"/>
</dbReference>
<dbReference type="EMBL" id="SDPU01000035">
    <property type="protein sequence ID" value="RYU09718.1"/>
    <property type="molecule type" value="Genomic_DNA"/>
</dbReference>
<accession>A0A4Q5IWZ8</accession>
<sequence>MAARTVEPAASTPPLPFMAASADCPYRAMFEHITSKWGVLVLVQLSHGTLRWAELRRSIEGVTEKMLAQTLRTLEADGLVRREALPVVPPHVEYSLTADGHDVVARLTPVLEWLHTYVDRRD</sequence>